<sequence length="246" mass="27853">MVNRQLSPLQVNPRNGEPFLQLPSPHEHIIITPLRLTDKPAIIDIMNDKRVSQWLEGPPYPYLQEHADLWVDANKEVCDVAIRELEEENRIHPGGPLKVVESCPVRSIREVKADGTDVFLGDIRVDRCANEELDDDNADKENSLVDANMAKQTGDPSIVWTIGDYLAPSHHRQGIMSAAIAALLKDWVIPRCNVHIIRTYAMLGNEGSVGVFRKNGFKLVKTKKVWKELKGKERGLSVLEWRLEDQ</sequence>
<evidence type="ECO:0000313" key="2">
    <source>
        <dbReference type="EMBL" id="KIM88725.1"/>
    </source>
</evidence>
<evidence type="ECO:0000313" key="3">
    <source>
        <dbReference type="Proteomes" id="UP000054166"/>
    </source>
</evidence>
<dbReference type="Proteomes" id="UP000054166">
    <property type="component" value="Unassembled WGS sequence"/>
</dbReference>
<gene>
    <name evidence="2" type="ORF">PILCRDRAFT_813697</name>
</gene>
<dbReference type="InterPro" id="IPR016181">
    <property type="entry name" value="Acyl_CoA_acyltransferase"/>
</dbReference>
<dbReference type="AlphaFoldDB" id="A0A0C3FX05"/>
<dbReference type="Gene3D" id="3.40.630.30">
    <property type="match status" value="1"/>
</dbReference>
<dbReference type="PANTHER" id="PTHR43328">
    <property type="entry name" value="ACETYLTRANSFERASE-RELATED"/>
    <property type="match status" value="1"/>
</dbReference>
<name>A0A0C3FX05_PILCF</name>
<dbReference type="EMBL" id="KN832976">
    <property type="protein sequence ID" value="KIM88725.1"/>
    <property type="molecule type" value="Genomic_DNA"/>
</dbReference>
<dbReference type="SUPFAM" id="SSF55729">
    <property type="entry name" value="Acyl-CoA N-acyltransferases (Nat)"/>
    <property type="match status" value="1"/>
</dbReference>
<dbReference type="HOGENOM" id="CLU_073647_1_0_1"/>
<protein>
    <recommendedName>
        <fullName evidence="1">N-acetyltransferase domain-containing protein</fullName>
    </recommendedName>
</protein>
<reference evidence="2 3" key="1">
    <citation type="submission" date="2014-04" db="EMBL/GenBank/DDBJ databases">
        <authorList>
            <consortium name="DOE Joint Genome Institute"/>
            <person name="Kuo A."/>
            <person name="Tarkka M."/>
            <person name="Buscot F."/>
            <person name="Kohler A."/>
            <person name="Nagy L.G."/>
            <person name="Floudas D."/>
            <person name="Copeland A."/>
            <person name="Barry K.W."/>
            <person name="Cichocki N."/>
            <person name="Veneault-Fourrey C."/>
            <person name="LaButti K."/>
            <person name="Lindquist E.A."/>
            <person name="Lipzen A."/>
            <person name="Lundell T."/>
            <person name="Morin E."/>
            <person name="Murat C."/>
            <person name="Sun H."/>
            <person name="Tunlid A."/>
            <person name="Henrissat B."/>
            <person name="Grigoriev I.V."/>
            <person name="Hibbett D.S."/>
            <person name="Martin F."/>
            <person name="Nordberg H.P."/>
            <person name="Cantor M.N."/>
            <person name="Hua S.X."/>
        </authorList>
    </citation>
    <scope>NUCLEOTIDE SEQUENCE [LARGE SCALE GENOMIC DNA]</scope>
    <source>
        <strain evidence="2 3">F 1598</strain>
    </source>
</reference>
<dbReference type="Pfam" id="PF13302">
    <property type="entry name" value="Acetyltransf_3"/>
    <property type="match status" value="1"/>
</dbReference>
<reference evidence="3" key="2">
    <citation type="submission" date="2015-01" db="EMBL/GenBank/DDBJ databases">
        <title>Evolutionary Origins and Diversification of the Mycorrhizal Mutualists.</title>
        <authorList>
            <consortium name="DOE Joint Genome Institute"/>
            <consortium name="Mycorrhizal Genomics Consortium"/>
            <person name="Kohler A."/>
            <person name="Kuo A."/>
            <person name="Nagy L.G."/>
            <person name="Floudas D."/>
            <person name="Copeland A."/>
            <person name="Barry K.W."/>
            <person name="Cichocki N."/>
            <person name="Veneault-Fourrey C."/>
            <person name="LaButti K."/>
            <person name="Lindquist E.A."/>
            <person name="Lipzen A."/>
            <person name="Lundell T."/>
            <person name="Morin E."/>
            <person name="Murat C."/>
            <person name="Riley R."/>
            <person name="Ohm R."/>
            <person name="Sun H."/>
            <person name="Tunlid A."/>
            <person name="Henrissat B."/>
            <person name="Grigoriev I.V."/>
            <person name="Hibbett D.S."/>
            <person name="Martin F."/>
        </authorList>
    </citation>
    <scope>NUCLEOTIDE SEQUENCE [LARGE SCALE GENOMIC DNA]</scope>
    <source>
        <strain evidence="3">F 1598</strain>
    </source>
</reference>
<dbReference type="InterPro" id="IPR000182">
    <property type="entry name" value="GNAT_dom"/>
</dbReference>
<dbReference type="STRING" id="765440.A0A0C3FX05"/>
<feature type="domain" description="N-acetyltransferase" evidence="1">
    <location>
        <begin position="29"/>
        <end position="218"/>
    </location>
</feature>
<keyword evidence="3" id="KW-1185">Reference proteome</keyword>
<dbReference type="PANTHER" id="PTHR43328:SF1">
    <property type="entry name" value="N-ACETYLTRANSFERASE DOMAIN-CONTAINING PROTEIN"/>
    <property type="match status" value="1"/>
</dbReference>
<dbReference type="GO" id="GO:0016747">
    <property type="term" value="F:acyltransferase activity, transferring groups other than amino-acyl groups"/>
    <property type="evidence" value="ECO:0007669"/>
    <property type="project" value="InterPro"/>
</dbReference>
<evidence type="ECO:0000259" key="1">
    <source>
        <dbReference type="Pfam" id="PF13302"/>
    </source>
</evidence>
<accession>A0A0C3FX05</accession>
<dbReference type="OrthoDB" id="630895at2759"/>
<dbReference type="InParanoid" id="A0A0C3FX05"/>
<organism evidence="2 3">
    <name type="scientific">Piloderma croceum (strain F 1598)</name>
    <dbReference type="NCBI Taxonomy" id="765440"/>
    <lineage>
        <taxon>Eukaryota</taxon>
        <taxon>Fungi</taxon>
        <taxon>Dikarya</taxon>
        <taxon>Basidiomycota</taxon>
        <taxon>Agaricomycotina</taxon>
        <taxon>Agaricomycetes</taxon>
        <taxon>Agaricomycetidae</taxon>
        <taxon>Atheliales</taxon>
        <taxon>Atheliaceae</taxon>
        <taxon>Piloderma</taxon>
    </lineage>
</organism>
<proteinExistence type="predicted"/>